<feature type="region of interest" description="Disordered" evidence="1">
    <location>
        <begin position="389"/>
        <end position="425"/>
    </location>
</feature>
<organism evidence="4 5">
    <name type="scientific">Symbiodinium natans</name>
    <dbReference type="NCBI Taxonomy" id="878477"/>
    <lineage>
        <taxon>Eukaryota</taxon>
        <taxon>Sar</taxon>
        <taxon>Alveolata</taxon>
        <taxon>Dinophyceae</taxon>
        <taxon>Suessiales</taxon>
        <taxon>Symbiodiniaceae</taxon>
        <taxon>Symbiodinium</taxon>
    </lineage>
</organism>
<dbReference type="SUPFAM" id="SSF109905">
    <property type="entry name" value="Surp module (SWAP domain)"/>
    <property type="match status" value="1"/>
</dbReference>
<dbReference type="PROSITE" id="PS50128">
    <property type="entry name" value="SURP"/>
    <property type="match status" value="1"/>
</dbReference>
<name>A0A812R8K3_9DINO</name>
<feature type="region of interest" description="Disordered" evidence="1">
    <location>
        <begin position="40"/>
        <end position="65"/>
    </location>
</feature>
<feature type="domain" description="WW" evidence="2">
    <location>
        <begin position="302"/>
        <end position="336"/>
    </location>
</feature>
<reference evidence="4" key="1">
    <citation type="submission" date="2021-02" db="EMBL/GenBank/DDBJ databases">
        <authorList>
            <person name="Dougan E. K."/>
            <person name="Rhodes N."/>
            <person name="Thang M."/>
            <person name="Chan C."/>
        </authorList>
    </citation>
    <scope>NUCLEOTIDE SEQUENCE</scope>
</reference>
<proteinExistence type="predicted"/>
<evidence type="ECO:0000313" key="5">
    <source>
        <dbReference type="Proteomes" id="UP000604046"/>
    </source>
</evidence>
<protein>
    <recommendedName>
        <fullName evidence="6">WW domain-containing protein</fullName>
    </recommendedName>
</protein>
<dbReference type="GO" id="GO:0006396">
    <property type="term" value="P:RNA processing"/>
    <property type="evidence" value="ECO:0007669"/>
    <property type="project" value="InterPro"/>
</dbReference>
<dbReference type="InterPro" id="IPR035967">
    <property type="entry name" value="SWAP/Surp_sf"/>
</dbReference>
<dbReference type="PROSITE" id="PS50020">
    <property type="entry name" value="WW_DOMAIN_2"/>
    <property type="match status" value="1"/>
</dbReference>
<dbReference type="AlphaFoldDB" id="A0A812R8K3"/>
<keyword evidence="5" id="KW-1185">Reference proteome</keyword>
<dbReference type="GO" id="GO:0003723">
    <property type="term" value="F:RNA binding"/>
    <property type="evidence" value="ECO:0007669"/>
    <property type="project" value="InterPro"/>
</dbReference>
<comment type="caution">
    <text evidence="4">The sequence shown here is derived from an EMBL/GenBank/DDBJ whole genome shotgun (WGS) entry which is preliminary data.</text>
</comment>
<dbReference type="Proteomes" id="UP000604046">
    <property type="component" value="Unassembled WGS sequence"/>
</dbReference>
<dbReference type="Pfam" id="PF00397">
    <property type="entry name" value="WW"/>
    <property type="match status" value="1"/>
</dbReference>
<evidence type="ECO:0000259" key="3">
    <source>
        <dbReference type="PROSITE" id="PS50128"/>
    </source>
</evidence>
<dbReference type="Gene3D" id="1.10.10.790">
    <property type="entry name" value="Surp module"/>
    <property type="match status" value="1"/>
</dbReference>
<evidence type="ECO:0000256" key="1">
    <source>
        <dbReference type="SAM" id="MobiDB-lite"/>
    </source>
</evidence>
<evidence type="ECO:0000313" key="4">
    <source>
        <dbReference type="EMBL" id="CAE7425502.1"/>
    </source>
</evidence>
<evidence type="ECO:0000259" key="2">
    <source>
        <dbReference type="PROSITE" id="PS50020"/>
    </source>
</evidence>
<dbReference type="EMBL" id="CAJNDS010002312">
    <property type="protein sequence ID" value="CAE7425502.1"/>
    <property type="molecule type" value="Genomic_DNA"/>
</dbReference>
<sequence>MADQSTMYRWDGSYDFKRREDWDYKHSYNLMAGMLGQEEVRETQRRKKKMGTVDQQAPPLPKDDPMVETIEKTAKHIHKSNDPGVFEHLIQEKNKGKPGWSFLQEGGEGYEYYKFCRHCCEREVDPRPLALHARKVKEDREIKQANAKANVFTGYQGTDVPKKTEKDAKFKTGELMEVVGVKSKTDYNGKIVRVLKYHPEADRYEVKFEGGRYDSVVVKLKEENLMYSAMQEKEVQETKDMPEGEIPNGTKVEVRGLQSETAKWMNGLKAIVVCWDKDSERYEVRLSLNNDIKKVKPPNLRLEVPEGWQEHWDEHLGRHYYVNQTTQKVTWKHPTVTNQRAKFGQVKEKLDPDLEDVEIDHERKHYEVDEQEEMEGQFDLQALVKKVEEQEDRREKAEEAGQDVDSDDGLHAIAKPKKKKAKKEKVTPESIIEKALLLIEHTFVARESIKKDYSRLDGNFCARDLDPIVKKWEALERISEAPDALCKETFEVMLALIQRGAELLKELSQNRLQLSELNKIMNRVTTLEKREDLFEDAKWVHSFMKTL</sequence>
<dbReference type="InterPro" id="IPR036020">
    <property type="entry name" value="WW_dom_sf"/>
</dbReference>
<evidence type="ECO:0008006" key="6">
    <source>
        <dbReference type="Google" id="ProtNLM"/>
    </source>
</evidence>
<feature type="compositionally biased region" description="Basic and acidic residues" evidence="1">
    <location>
        <begin position="389"/>
        <end position="399"/>
    </location>
</feature>
<dbReference type="SUPFAM" id="SSF51045">
    <property type="entry name" value="WW domain"/>
    <property type="match status" value="1"/>
</dbReference>
<dbReference type="OrthoDB" id="426155at2759"/>
<dbReference type="InterPro" id="IPR000061">
    <property type="entry name" value="Surp"/>
</dbReference>
<dbReference type="InterPro" id="IPR001202">
    <property type="entry name" value="WW_dom"/>
</dbReference>
<dbReference type="Gene3D" id="2.20.70.10">
    <property type="match status" value="1"/>
</dbReference>
<dbReference type="CDD" id="cd00201">
    <property type="entry name" value="WW"/>
    <property type="match status" value="1"/>
</dbReference>
<feature type="compositionally biased region" description="Basic residues" evidence="1">
    <location>
        <begin position="414"/>
        <end position="423"/>
    </location>
</feature>
<gene>
    <name evidence="4" type="ORF">SNAT2548_LOCUS23155</name>
</gene>
<feature type="domain" description="SURP motif" evidence="3">
    <location>
        <begin position="69"/>
        <end position="113"/>
    </location>
</feature>
<accession>A0A812R8K3</accession>
<dbReference type="SMART" id="SM00456">
    <property type="entry name" value="WW"/>
    <property type="match status" value="1"/>
</dbReference>